<evidence type="ECO:0000259" key="9">
    <source>
        <dbReference type="PROSITE" id="PS51016"/>
    </source>
</evidence>
<evidence type="ECO:0000313" key="13">
    <source>
        <dbReference type="EMBL" id="CAE0661156.1"/>
    </source>
</evidence>
<evidence type="ECO:0008006" key="14">
    <source>
        <dbReference type="Google" id="ProtNLM"/>
    </source>
</evidence>
<dbReference type="GO" id="GO:0005737">
    <property type="term" value="C:cytoplasm"/>
    <property type="evidence" value="ECO:0007669"/>
    <property type="project" value="TreeGrafter"/>
</dbReference>
<dbReference type="GO" id="GO:0000146">
    <property type="term" value="F:microfilament motor activity"/>
    <property type="evidence" value="ECO:0007669"/>
    <property type="project" value="TreeGrafter"/>
</dbReference>
<dbReference type="EMBL" id="HBIV01017534">
    <property type="protein sequence ID" value="CAE0661152.1"/>
    <property type="molecule type" value="Transcribed_RNA"/>
</dbReference>
<dbReference type="GO" id="GO:0005524">
    <property type="term" value="F:ATP binding"/>
    <property type="evidence" value="ECO:0007669"/>
    <property type="project" value="UniProtKB-UniRule"/>
</dbReference>
<dbReference type="InterPro" id="IPR036961">
    <property type="entry name" value="Kinesin_motor_dom_sf"/>
</dbReference>
<dbReference type="InterPro" id="IPR001202">
    <property type="entry name" value="WW_dom"/>
</dbReference>
<dbReference type="SUPFAM" id="SSF51045">
    <property type="entry name" value="WW domain"/>
    <property type="match status" value="1"/>
</dbReference>
<feature type="binding site" evidence="6">
    <location>
        <begin position="190"/>
        <end position="197"/>
    </location>
    <ligand>
        <name>ATP</name>
        <dbReference type="ChEBI" id="CHEBI:30616"/>
    </ligand>
</feature>
<reference evidence="12" key="1">
    <citation type="submission" date="2021-01" db="EMBL/GenBank/DDBJ databases">
        <authorList>
            <person name="Corre E."/>
            <person name="Pelletier E."/>
            <person name="Niang G."/>
            <person name="Scheremetjew M."/>
            <person name="Finn R."/>
            <person name="Kale V."/>
            <person name="Holt S."/>
            <person name="Cochrane G."/>
            <person name="Meng A."/>
            <person name="Brown T."/>
            <person name="Cohen L."/>
        </authorList>
    </citation>
    <scope>NUCLEOTIDE SEQUENCE</scope>
    <source>
        <strain evidence="12">CCCM811</strain>
    </source>
</reference>
<dbReference type="Gene3D" id="2.20.70.10">
    <property type="match status" value="1"/>
</dbReference>
<evidence type="ECO:0000313" key="12">
    <source>
        <dbReference type="EMBL" id="CAE0661154.1"/>
    </source>
</evidence>
<dbReference type="PANTHER" id="PTHR13140:SF706">
    <property type="entry name" value="DILUTE CLASS UNCONVENTIONAL MYOSIN, ISOFORM C"/>
    <property type="match status" value="1"/>
</dbReference>
<evidence type="ECO:0000256" key="6">
    <source>
        <dbReference type="PROSITE-ProRule" id="PRU00782"/>
    </source>
</evidence>
<dbReference type="PROSITE" id="PS50096">
    <property type="entry name" value="IQ"/>
    <property type="match status" value="1"/>
</dbReference>
<feature type="domain" description="WW" evidence="8">
    <location>
        <begin position="1271"/>
        <end position="1305"/>
    </location>
</feature>
<evidence type="ECO:0000256" key="5">
    <source>
        <dbReference type="ARBA" id="ARBA00023203"/>
    </source>
</evidence>
<dbReference type="PROSITE" id="PS51016">
    <property type="entry name" value="MYTH4"/>
    <property type="match status" value="1"/>
</dbReference>
<keyword evidence="3 6" id="KW-0518">Myosin</keyword>
<dbReference type="PROSITE" id="PS50020">
    <property type="entry name" value="WW_DOMAIN_2"/>
    <property type="match status" value="1"/>
</dbReference>
<organism evidence="12">
    <name type="scientific">Lotharella globosa</name>
    <dbReference type="NCBI Taxonomy" id="91324"/>
    <lineage>
        <taxon>Eukaryota</taxon>
        <taxon>Sar</taxon>
        <taxon>Rhizaria</taxon>
        <taxon>Cercozoa</taxon>
        <taxon>Chlorarachniophyceae</taxon>
        <taxon>Lotharella</taxon>
    </lineage>
</organism>
<keyword evidence="5 6" id="KW-0009">Actin-binding</keyword>
<dbReference type="InterPro" id="IPR001609">
    <property type="entry name" value="Myosin_head_motor_dom-like"/>
</dbReference>
<feature type="domain" description="Myosin motor" evidence="10">
    <location>
        <begin position="97"/>
        <end position="769"/>
    </location>
</feature>
<dbReference type="EMBL" id="HBIV01017541">
    <property type="protein sequence ID" value="CAE0661156.1"/>
    <property type="molecule type" value="Transcribed_RNA"/>
</dbReference>
<dbReference type="FunFam" id="1.10.10.820:FF:000001">
    <property type="entry name" value="Myosin heavy chain"/>
    <property type="match status" value="1"/>
</dbReference>
<dbReference type="PANTHER" id="PTHR13140">
    <property type="entry name" value="MYOSIN"/>
    <property type="match status" value="1"/>
</dbReference>
<evidence type="ECO:0000259" key="8">
    <source>
        <dbReference type="PROSITE" id="PS50020"/>
    </source>
</evidence>
<dbReference type="Gene3D" id="1.25.40.530">
    <property type="entry name" value="MyTH4 domain"/>
    <property type="match status" value="1"/>
</dbReference>
<gene>
    <name evidence="11" type="ORF">LGLO00237_LOCUS12742</name>
    <name evidence="12" type="ORF">LGLO00237_LOCUS12744</name>
    <name evidence="13" type="ORF">LGLO00237_LOCUS12746</name>
</gene>
<evidence type="ECO:0000256" key="3">
    <source>
        <dbReference type="ARBA" id="ARBA00023123"/>
    </source>
</evidence>
<keyword evidence="1 6" id="KW-0547">Nucleotide-binding</keyword>
<proteinExistence type="inferred from homology"/>
<keyword evidence="2 6" id="KW-0067">ATP-binding</keyword>
<evidence type="ECO:0000256" key="4">
    <source>
        <dbReference type="ARBA" id="ARBA00023175"/>
    </source>
</evidence>
<feature type="domain" description="MyTH4" evidence="9">
    <location>
        <begin position="1020"/>
        <end position="1168"/>
    </location>
</feature>
<name>A0A6V3LQ19_9EUKA</name>
<dbReference type="CDD" id="cd00124">
    <property type="entry name" value="MYSc"/>
    <property type="match status" value="1"/>
</dbReference>
<dbReference type="SMART" id="SM00139">
    <property type="entry name" value="MyTH4"/>
    <property type="match status" value="1"/>
</dbReference>
<dbReference type="GO" id="GO:0051015">
    <property type="term" value="F:actin filament binding"/>
    <property type="evidence" value="ECO:0007669"/>
    <property type="project" value="TreeGrafter"/>
</dbReference>
<evidence type="ECO:0000313" key="11">
    <source>
        <dbReference type="EMBL" id="CAE0661152.1"/>
    </source>
</evidence>
<dbReference type="GO" id="GO:0007015">
    <property type="term" value="P:actin filament organization"/>
    <property type="evidence" value="ECO:0007669"/>
    <property type="project" value="TreeGrafter"/>
</dbReference>
<evidence type="ECO:0000256" key="1">
    <source>
        <dbReference type="ARBA" id="ARBA00022741"/>
    </source>
</evidence>
<feature type="region of interest" description="Actin-binding" evidence="6">
    <location>
        <begin position="643"/>
        <end position="665"/>
    </location>
</feature>
<dbReference type="SUPFAM" id="SSF52540">
    <property type="entry name" value="P-loop containing nucleoside triphosphate hydrolases"/>
    <property type="match status" value="1"/>
</dbReference>
<dbReference type="EMBL" id="HBIV01017539">
    <property type="protein sequence ID" value="CAE0661154.1"/>
    <property type="molecule type" value="Transcribed_RNA"/>
</dbReference>
<dbReference type="Gene3D" id="1.20.58.530">
    <property type="match status" value="1"/>
</dbReference>
<evidence type="ECO:0000259" key="10">
    <source>
        <dbReference type="PROSITE" id="PS51456"/>
    </source>
</evidence>
<feature type="region of interest" description="Disordered" evidence="7">
    <location>
        <begin position="1204"/>
        <end position="1230"/>
    </location>
</feature>
<dbReference type="Gene3D" id="3.40.850.10">
    <property type="entry name" value="Kinesin motor domain"/>
    <property type="match status" value="1"/>
</dbReference>
<dbReference type="Pfam" id="PF00063">
    <property type="entry name" value="Myosin_head"/>
    <property type="match status" value="1"/>
</dbReference>
<dbReference type="Gene3D" id="1.20.120.720">
    <property type="entry name" value="Myosin VI head, motor domain, U50 subdomain"/>
    <property type="match status" value="1"/>
</dbReference>
<dbReference type="Gene3D" id="1.20.5.4820">
    <property type="match status" value="1"/>
</dbReference>
<keyword evidence="4 6" id="KW-0505">Motor protein</keyword>
<evidence type="ECO:0000256" key="2">
    <source>
        <dbReference type="ARBA" id="ARBA00022840"/>
    </source>
</evidence>
<dbReference type="GO" id="GO:0016459">
    <property type="term" value="C:myosin complex"/>
    <property type="evidence" value="ECO:0007669"/>
    <property type="project" value="UniProtKB-KW"/>
</dbReference>
<feature type="region of interest" description="Disordered" evidence="7">
    <location>
        <begin position="1254"/>
        <end position="1285"/>
    </location>
</feature>
<protein>
    <recommendedName>
        <fullName evidence="14">Myosin motor domain-containing protein</fullName>
    </recommendedName>
</protein>
<dbReference type="CDD" id="cd00201">
    <property type="entry name" value="WW"/>
    <property type="match status" value="1"/>
</dbReference>
<dbReference type="PRINTS" id="PR00193">
    <property type="entry name" value="MYOSINHEAVY"/>
</dbReference>
<dbReference type="InterPro" id="IPR036020">
    <property type="entry name" value="WW_dom_sf"/>
</dbReference>
<dbReference type="InterPro" id="IPR038185">
    <property type="entry name" value="MyTH4_dom_sf"/>
</dbReference>
<dbReference type="PROSITE" id="PS51456">
    <property type="entry name" value="MYOSIN_MOTOR"/>
    <property type="match status" value="1"/>
</dbReference>
<accession>A0A6V3LQ19</accession>
<dbReference type="Pfam" id="PF00784">
    <property type="entry name" value="MyTH4"/>
    <property type="match status" value="1"/>
</dbReference>
<evidence type="ECO:0000256" key="7">
    <source>
        <dbReference type="SAM" id="MobiDB-lite"/>
    </source>
</evidence>
<sequence>MATRTNDWEQASAADGSTYWFSPGLSKYSWAVPEELKTDADRSREAGEWVWMEHPKEGYVPAKRSPGKGYQSMAGETLYLKKDMAKPAKLNWLNLTMSENDLVMLENVNPAVILFHIKQRYLTNQIYSYVGPILISCNPYKLLPLYTPSILNNYIKRDNRYLEPHVYAVANRAFRDLVSHSCSQSIVISGESGAGKTECTKQALQFLAEVAESAENIEQMILMANPVLEAFGNAKTIRNNNSSRFGKYLEVFFSHRNSIAGATTTNYLLEKSRVCFQAPKERNYHVFYQLVEGSTPEMKQRFRLGPVSSYNYLNQSGCDKVAGVPDDRLFKEELLPSMRELNFSQDEINSIFRIVSGILMLGNVTFENTGERKCQVKDAKSCSDAASLLEVSGKALNEVVTTTKLKVIGQAPITVNLSATEATSARDALAKFVYEKLFDWLVQKVNQVVAPKGGSKYSIGILDIFGFEIFDQNSYEQLCINFTNEKLQQFFNFHTFKQEEKCYKEEDITFEKVPYIDNQPVLDLIEQKPHGILPMVDEELIVPKGTDLTFINKLHDRYAQNPHYRAERKKRVEIFTVVHYAGDVTYDSKGFLEKDRDRLNDEAYGLLSKSTCLFLSKLFPQNDKARTRQAKKSTLGYRFTRQLTALMKTLHNTEPHYIRCIKPNPNKSPLEFYGKMSFDQLRNSGVFEAVKIRKAGYPFRYTHKEFFWRFAATMPEHRQKFSPTDMIDNCRVLISNFGFDTKTKQEIQVGRSKILYRAPQHRIMENKRNIAVERLVRVVQRVGRGYMARKLYRRMKAIVPVLEKAIKIRKVEPLQAALAQADGVGYEMKIIKDARYMLHVFEEEERVEKVLSSLIDEDPEETFGTFAEALATAKEIKYNSPTVERARKVFAEARKVRDAIDAEGEKALVSLEVNELRKVLEQANALKFPHRSPTINKIIDLIYKTSTDNFVKLQLKASLRKGDTDRIIATTIKLREISLERTKTLFDFNKFALLIDRNVWAGKKLLCFDRKSLAESMRRYTQSSIHHSLTRMKEKKDKQHAKILFKNILGYMGNPRYQAGQEVILARELLQAAVDSEEQRTEIYCQLMKQLTKNPDKTSMAKGWDLVMLCVSTFPPPSVIENHLEVFIRKNSPKKMMKRIILAMHHKMYDSKQSSLSVPDVNKMNDIVNGNIRNRSICSGYNTSIQQLDELKKLGEKKVSNAVELGANGTPRRPNPLSAPATRPKADAKVGMKRGSQMLNPEAVMAATEKKSQYLTKPEGHASKAPKTGGPSLPPNWRTAVDPESGDTYYYNAVTKATTWDMPTA</sequence>
<dbReference type="InterPro" id="IPR027417">
    <property type="entry name" value="P-loop_NTPase"/>
</dbReference>
<dbReference type="InterPro" id="IPR000857">
    <property type="entry name" value="MyTH4_dom"/>
</dbReference>
<dbReference type="SMART" id="SM00242">
    <property type="entry name" value="MYSc"/>
    <property type="match status" value="1"/>
</dbReference>
<dbReference type="GO" id="GO:0016020">
    <property type="term" value="C:membrane"/>
    <property type="evidence" value="ECO:0007669"/>
    <property type="project" value="TreeGrafter"/>
</dbReference>
<dbReference type="SMART" id="SM00456">
    <property type="entry name" value="WW"/>
    <property type="match status" value="1"/>
</dbReference>
<dbReference type="Pfam" id="PF00397">
    <property type="entry name" value="WW"/>
    <property type="match status" value="1"/>
</dbReference>
<dbReference type="PROSITE" id="PS01159">
    <property type="entry name" value="WW_DOMAIN_1"/>
    <property type="match status" value="1"/>
</dbReference>
<comment type="similarity">
    <text evidence="6">Belongs to the TRAFAC class myosin-kinesin ATPase superfamily. Myosin family.</text>
</comment>
<dbReference type="Gene3D" id="1.10.10.820">
    <property type="match status" value="1"/>
</dbReference>